<dbReference type="EMBL" id="ACIP02000007">
    <property type="protein sequence ID" value="EEP27570.1"/>
    <property type="molecule type" value="Genomic_DNA"/>
</dbReference>
<dbReference type="Proteomes" id="UP000003494">
    <property type="component" value="Unassembled WGS sequence"/>
</dbReference>
<dbReference type="STRING" id="626523.GCWU000342_02265"/>
<name>C4GDU1_9FIRM</name>
<dbReference type="eggNOG" id="ENOG502ZC4F">
    <property type="taxonomic scope" value="Bacteria"/>
</dbReference>
<dbReference type="HOGENOM" id="CLU_729357_0_0_9"/>
<keyword evidence="3" id="KW-1185">Reference proteome</keyword>
<evidence type="ECO:0000256" key="1">
    <source>
        <dbReference type="SAM" id="SignalP"/>
    </source>
</evidence>
<sequence>MKKRLLSILLSISITLLFLLPSHAATPESDSNILFTPELAESTAEKFSSNLGKKYHAISTTKIYAANEQAIGYIVNLQDDNNHTGHIVFDNTKDSLISEFSFDEPSIGSKNHISSPYIISGSATFAPLDSSFHKKMSSTCGTTKTYKVGPFTYETRSPRMSANSNYLFPFGKHTSTWDDIFVPVKTIYENYNLVGTNHISDFYTLPEDLVKETTKHYACAVSASYICGSYYEANLGCIDESLKDEYMDIWARTKTTVRSIRGGITYGTTPITDITPGINSYLKSKNKSARGTYVESPSYSKFTKTIDSHNIAMIHCGINTDEGRSGHSMAVEGYCTIAKKYDHSQLHTLMACDGWDGQVKYINLDYSYFTDYQGTFFHE</sequence>
<proteinExistence type="predicted"/>
<evidence type="ECO:0000313" key="3">
    <source>
        <dbReference type="Proteomes" id="UP000003494"/>
    </source>
</evidence>
<feature type="chain" id="PRO_5002936631" description="Peptidase C39-like domain-containing protein" evidence="1">
    <location>
        <begin position="25"/>
        <end position="379"/>
    </location>
</feature>
<keyword evidence="1" id="KW-0732">Signal</keyword>
<accession>C4GDU1</accession>
<reference evidence="2" key="1">
    <citation type="submission" date="2009-04" db="EMBL/GenBank/DDBJ databases">
        <authorList>
            <person name="Weinstock G."/>
            <person name="Sodergren E."/>
            <person name="Clifton S."/>
            <person name="Fulton L."/>
            <person name="Fulton B."/>
            <person name="Courtney L."/>
            <person name="Fronick C."/>
            <person name="Harrison M."/>
            <person name="Strong C."/>
            <person name="Farmer C."/>
            <person name="Delahaunty K."/>
            <person name="Markovic C."/>
            <person name="Hall O."/>
            <person name="Minx P."/>
            <person name="Tomlinson C."/>
            <person name="Mitreva M."/>
            <person name="Nelson J."/>
            <person name="Hou S."/>
            <person name="Wollam A."/>
            <person name="Pepin K.H."/>
            <person name="Johnson M."/>
            <person name="Bhonagiri V."/>
            <person name="Nash W.E."/>
            <person name="Warren W."/>
            <person name="Chinwalla A."/>
            <person name="Mardis E.R."/>
            <person name="Wilson R.K."/>
        </authorList>
    </citation>
    <scope>NUCLEOTIDE SEQUENCE [LARGE SCALE GENOMIC DNA]</scope>
    <source>
        <strain evidence="2">DSM 14600</strain>
    </source>
</reference>
<organism evidence="2 3">
    <name type="scientific">Shuttleworthella satelles DSM 14600</name>
    <dbReference type="NCBI Taxonomy" id="626523"/>
    <lineage>
        <taxon>Bacteria</taxon>
        <taxon>Bacillati</taxon>
        <taxon>Bacillota</taxon>
        <taxon>Clostridia</taxon>
        <taxon>Lachnospirales</taxon>
        <taxon>Lachnospiraceae</taxon>
        <taxon>Shuttleworthella</taxon>
    </lineage>
</organism>
<dbReference type="AlphaFoldDB" id="C4GDU1"/>
<comment type="caution">
    <text evidence="2">The sequence shown here is derived from an EMBL/GenBank/DDBJ whole genome shotgun (WGS) entry which is preliminary data.</text>
</comment>
<dbReference type="Gene3D" id="3.90.70.10">
    <property type="entry name" value="Cysteine proteinases"/>
    <property type="match status" value="1"/>
</dbReference>
<evidence type="ECO:0000313" key="2">
    <source>
        <dbReference type="EMBL" id="EEP27570.1"/>
    </source>
</evidence>
<gene>
    <name evidence="2" type="ORF">GCWU000342_02265</name>
</gene>
<dbReference type="RefSeq" id="WP_006907241.1">
    <property type="nucleotide sequence ID" value="NZ_GG665867.1"/>
</dbReference>
<feature type="signal peptide" evidence="1">
    <location>
        <begin position="1"/>
        <end position="24"/>
    </location>
</feature>
<evidence type="ECO:0008006" key="4">
    <source>
        <dbReference type="Google" id="ProtNLM"/>
    </source>
</evidence>
<protein>
    <recommendedName>
        <fullName evidence="4">Peptidase C39-like domain-containing protein</fullName>
    </recommendedName>
</protein>